<proteinExistence type="predicted"/>
<dbReference type="RefSeq" id="XP_001022154.1">
    <property type="nucleotide sequence ID" value="XM_001022154.3"/>
</dbReference>
<gene>
    <name evidence="2" type="ORF">TTHERM_00787150</name>
</gene>
<feature type="compositionally biased region" description="Low complexity" evidence="1">
    <location>
        <begin position="146"/>
        <end position="161"/>
    </location>
</feature>
<evidence type="ECO:0000313" key="3">
    <source>
        <dbReference type="Proteomes" id="UP000009168"/>
    </source>
</evidence>
<keyword evidence="3" id="KW-1185">Reference proteome</keyword>
<feature type="region of interest" description="Disordered" evidence="1">
    <location>
        <begin position="135"/>
        <end position="167"/>
    </location>
</feature>
<name>Q23ZE8_TETTS</name>
<dbReference type="KEGG" id="tet:TTHERM_00787150"/>
<dbReference type="GeneID" id="7831199"/>
<dbReference type="Proteomes" id="UP000009168">
    <property type="component" value="Unassembled WGS sequence"/>
</dbReference>
<sequence>MDSFEAAIEQTSSQIYKEYKNIEDLIQKSRNFIYSELKMTKLNNITLEKERNMFNSIINSIEDSEYREELIRVKQVFFQCIKQQMILFQQTLARHMDFIETIQQEYPLQLNTKHIRQLSKQKDQLLNYLLSQADDTSGRHSHKSKSSSSSTSSTFSKDITSNSFQSQMRLRKSFKTIPDSDGEDGENQINFIHQKKLFAY</sequence>
<reference evidence="3" key="1">
    <citation type="journal article" date="2006" name="PLoS Biol.">
        <title>Macronuclear genome sequence of the ciliate Tetrahymena thermophila, a model eukaryote.</title>
        <authorList>
            <person name="Eisen J.A."/>
            <person name="Coyne R.S."/>
            <person name="Wu M."/>
            <person name="Wu D."/>
            <person name="Thiagarajan M."/>
            <person name="Wortman J.R."/>
            <person name="Badger J.H."/>
            <person name="Ren Q."/>
            <person name="Amedeo P."/>
            <person name="Jones K.M."/>
            <person name="Tallon L.J."/>
            <person name="Delcher A.L."/>
            <person name="Salzberg S.L."/>
            <person name="Silva J.C."/>
            <person name="Haas B.J."/>
            <person name="Majoros W.H."/>
            <person name="Farzad M."/>
            <person name="Carlton J.M."/>
            <person name="Smith R.K. Jr."/>
            <person name="Garg J."/>
            <person name="Pearlman R.E."/>
            <person name="Karrer K.M."/>
            <person name="Sun L."/>
            <person name="Manning G."/>
            <person name="Elde N.C."/>
            <person name="Turkewitz A.P."/>
            <person name="Asai D.J."/>
            <person name="Wilkes D.E."/>
            <person name="Wang Y."/>
            <person name="Cai H."/>
            <person name="Collins K."/>
            <person name="Stewart B.A."/>
            <person name="Lee S.R."/>
            <person name="Wilamowska K."/>
            <person name="Weinberg Z."/>
            <person name="Ruzzo W.L."/>
            <person name="Wloga D."/>
            <person name="Gaertig J."/>
            <person name="Frankel J."/>
            <person name="Tsao C.-C."/>
            <person name="Gorovsky M.A."/>
            <person name="Keeling P.J."/>
            <person name="Waller R.F."/>
            <person name="Patron N.J."/>
            <person name="Cherry J.M."/>
            <person name="Stover N.A."/>
            <person name="Krieger C.J."/>
            <person name="del Toro C."/>
            <person name="Ryder H.F."/>
            <person name="Williamson S.C."/>
            <person name="Barbeau R.A."/>
            <person name="Hamilton E.P."/>
            <person name="Orias E."/>
        </authorList>
    </citation>
    <scope>NUCLEOTIDE SEQUENCE [LARGE SCALE GENOMIC DNA]</scope>
    <source>
        <strain evidence="3">SB210</strain>
    </source>
</reference>
<evidence type="ECO:0000313" key="2">
    <source>
        <dbReference type="EMBL" id="EAS01909.1"/>
    </source>
</evidence>
<dbReference type="EMBL" id="GG662552">
    <property type="protein sequence ID" value="EAS01909.1"/>
    <property type="molecule type" value="Genomic_DNA"/>
</dbReference>
<organism evidence="2 3">
    <name type="scientific">Tetrahymena thermophila (strain SB210)</name>
    <dbReference type="NCBI Taxonomy" id="312017"/>
    <lineage>
        <taxon>Eukaryota</taxon>
        <taxon>Sar</taxon>
        <taxon>Alveolata</taxon>
        <taxon>Ciliophora</taxon>
        <taxon>Intramacronucleata</taxon>
        <taxon>Oligohymenophorea</taxon>
        <taxon>Hymenostomatida</taxon>
        <taxon>Tetrahymenina</taxon>
        <taxon>Tetrahymenidae</taxon>
        <taxon>Tetrahymena</taxon>
    </lineage>
</organism>
<dbReference type="InParanoid" id="Q23ZE8"/>
<accession>Q23ZE8</accession>
<evidence type="ECO:0000256" key="1">
    <source>
        <dbReference type="SAM" id="MobiDB-lite"/>
    </source>
</evidence>
<protein>
    <submittedName>
        <fullName evidence="2">Uncharacterized protein</fullName>
    </submittedName>
</protein>
<dbReference type="AlphaFoldDB" id="Q23ZE8"/>
<dbReference type="HOGENOM" id="CLU_1368670_0_0_1"/>